<dbReference type="EMBL" id="QGHB01000014">
    <property type="protein sequence ID" value="PWK82171.1"/>
    <property type="molecule type" value="Genomic_DNA"/>
</dbReference>
<dbReference type="AlphaFoldDB" id="A0A316HV21"/>
<accession>A0A316HV21</accession>
<evidence type="ECO:0000256" key="1">
    <source>
        <dbReference type="SAM" id="SignalP"/>
    </source>
</evidence>
<evidence type="ECO:0000313" key="3">
    <source>
        <dbReference type="EMBL" id="RAS64742.1"/>
    </source>
</evidence>
<gene>
    <name evidence="3" type="ORF">C8D87_105233</name>
    <name evidence="2" type="ORF">C8D88_11438</name>
</gene>
<dbReference type="RefSeq" id="WP_170155247.1">
    <property type="nucleotide sequence ID" value="NZ_QGHB01000014.1"/>
</dbReference>
<name>A0A316HV21_9PSEU</name>
<protein>
    <recommendedName>
        <fullName evidence="6">Chaplin</fullName>
    </recommendedName>
</protein>
<sequence>MKLNTIARIAAVVILSLAGIALAGGAALADSCGSGGPGHVTNPFNPPYAVAP</sequence>
<comment type="caution">
    <text evidence="2">The sequence shown here is derived from an EMBL/GenBank/DDBJ whole genome shotgun (WGS) entry which is preliminary data.</text>
</comment>
<feature type="chain" id="PRO_5038916713" description="Chaplin" evidence="1">
    <location>
        <begin position="24"/>
        <end position="52"/>
    </location>
</feature>
<dbReference type="Proteomes" id="UP000246005">
    <property type="component" value="Unassembled WGS sequence"/>
</dbReference>
<dbReference type="Proteomes" id="UP000248714">
    <property type="component" value="Unassembled WGS sequence"/>
</dbReference>
<evidence type="ECO:0000313" key="4">
    <source>
        <dbReference type="Proteomes" id="UP000246005"/>
    </source>
</evidence>
<evidence type="ECO:0000313" key="2">
    <source>
        <dbReference type="EMBL" id="PWK82171.1"/>
    </source>
</evidence>
<keyword evidence="5" id="KW-1185">Reference proteome</keyword>
<evidence type="ECO:0000313" key="5">
    <source>
        <dbReference type="Proteomes" id="UP000248714"/>
    </source>
</evidence>
<evidence type="ECO:0008006" key="6">
    <source>
        <dbReference type="Google" id="ProtNLM"/>
    </source>
</evidence>
<organism evidence="2 4">
    <name type="scientific">Lentzea atacamensis</name>
    <dbReference type="NCBI Taxonomy" id="531938"/>
    <lineage>
        <taxon>Bacteria</taxon>
        <taxon>Bacillati</taxon>
        <taxon>Actinomycetota</taxon>
        <taxon>Actinomycetes</taxon>
        <taxon>Pseudonocardiales</taxon>
        <taxon>Pseudonocardiaceae</taxon>
        <taxon>Lentzea</taxon>
    </lineage>
</organism>
<feature type="signal peptide" evidence="1">
    <location>
        <begin position="1"/>
        <end position="23"/>
    </location>
</feature>
<keyword evidence="1" id="KW-0732">Signal</keyword>
<dbReference type="EMBL" id="QLTT01000005">
    <property type="protein sequence ID" value="RAS64742.1"/>
    <property type="molecule type" value="Genomic_DNA"/>
</dbReference>
<proteinExistence type="predicted"/>
<reference evidence="2 4" key="1">
    <citation type="submission" date="2018-05" db="EMBL/GenBank/DDBJ databases">
        <title>Genomic Encyclopedia of Type Strains, Phase IV (KMG-IV): sequencing the most valuable type-strain genomes for metagenomic binning, comparative biology and taxonomic classification.</title>
        <authorList>
            <person name="Goeker M."/>
        </authorList>
    </citation>
    <scope>NUCLEOTIDE SEQUENCE [LARGE SCALE GENOMIC DNA]</scope>
    <source>
        <strain evidence="3 5">DSM 45479</strain>
        <strain evidence="2 4">DSM 45480</strain>
    </source>
</reference>